<evidence type="ECO:0000256" key="1">
    <source>
        <dbReference type="ARBA" id="ARBA00005762"/>
    </source>
</evidence>
<keyword evidence="2 9" id="KW-0696">RNA-directed RNA polymerase</keyword>
<dbReference type="PANTHER" id="PTHR23079:SF5">
    <property type="entry name" value="RNA-DEPENDENT RNA POLYMERASE 2"/>
    <property type="match status" value="1"/>
</dbReference>
<dbReference type="Proteomes" id="UP000822688">
    <property type="component" value="Chromosome 3"/>
</dbReference>
<dbReference type="Pfam" id="PF24823">
    <property type="entry name" value="PH_RDR2"/>
    <property type="match status" value="1"/>
</dbReference>
<evidence type="ECO:0000313" key="12">
    <source>
        <dbReference type="Proteomes" id="UP000822688"/>
    </source>
</evidence>
<evidence type="ECO:0000256" key="7">
    <source>
        <dbReference type="ARBA" id="ARBA00048744"/>
    </source>
</evidence>
<dbReference type="AlphaFoldDB" id="A0A8T0IEE7"/>
<evidence type="ECO:0000256" key="8">
    <source>
        <dbReference type="PROSITE-ProRule" id="PRU00176"/>
    </source>
</evidence>
<evidence type="ECO:0000256" key="5">
    <source>
        <dbReference type="ARBA" id="ARBA00022884"/>
    </source>
</evidence>
<dbReference type="GO" id="GO:0031380">
    <property type="term" value="C:nuclear RNA-directed RNA polymerase complex"/>
    <property type="evidence" value="ECO:0007669"/>
    <property type="project" value="TreeGrafter"/>
</dbReference>
<evidence type="ECO:0000313" key="11">
    <source>
        <dbReference type="EMBL" id="KAG0582100.1"/>
    </source>
</evidence>
<dbReference type="Pfam" id="PF05183">
    <property type="entry name" value="RdRP"/>
    <property type="match status" value="1"/>
</dbReference>
<dbReference type="InterPro" id="IPR012677">
    <property type="entry name" value="Nucleotide-bd_a/b_plait_sf"/>
</dbReference>
<dbReference type="PROSITE" id="PS50102">
    <property type="entry name" value="RRM"/>
    <property type="match status" value="1"/>
</dbReference>
<evidence type="ECO:0000259" key="10">
    <source>
        <dbReference type="PROSITE" id="PS50102"/>
    </source>
</evidence>
<comment type="caution">
    <text evidence="11">The sequence shown here is derived from an EMBL/GenBank/DDBJ whole genome shotgun (WGS) entry which is preliminary data.</text>
</comment>
<keyword evidence="5 8" id="KW-0694">RNA-binding</keyword>
<dbReference type="GO" id="GO:0003968">
    <property type="term" value="F:RNA-directed RNA polymerase activity"/>
    <property type="evidence" value="ECO:0007669"/>
    <property type="project" value="UniProtKB-KW"/>
</dbReference>
<organism evidence="11 12">
    <name type="scientific">Ceratodon purpureus</name>
    <name type="common">Fire moss</name>
    <name type="synonym">Dicranum purpureum</name>
    <dbReference type="NCBI Taxonomy" id="3225"/>
    <lineage>
        <taxon>Eukaryota</taxon>
        <taxon>Viridiplantae</taxon>
        <taxon>Streptophyta</taxon>
        <taxon>Embryophyta</taxon>
        <taxon>Bryophyta</taxon>
        <taxon>Bryophytina</taxon>
        <taxon>Bryopsida</taxon>
        <taxon>Dicranidae</taxon>
        <taxon>Pseudoditrichales</taxon>
        <taxon>Ditrichaceae</taxon>
        <taxon>Ceratodon</taxon>
    </lineage>
</organism>
<evidence type="ECO:0000256" key="6">
    <source>
        <dbReference type="ARBA" id="ARBA00023158"/>
    </source>
</evidence>
<feature type="domain" description="RRM" evidence="10">
    <location>
        <begin position="4"/>
        <end position="87"/>
    </location>
</feature>
<dbReference type="Pfam" id="PF26253">
    <property type="entry name" value="RdRP_head"/>
    <property type="match status" value="1"/>
</dbReference>
<sequence length="1155" mass="130554">MAKVQVHIGKIPRPATAADLVDLLEKAVGKGTVNKVDIKTNPITCESKGFGFVSFNTKEAAERAAMLGMNGHLVLLNSRLQVNLADRDIVKRPRHSETTWEDGKLYLCSLISETHARWQWSSSLNVTTEFDFNRKIVQFMVHVVHNLKKQQYKMESEFEEIESVKLVLVQGAPNRALLLQLKTPPHLYLQRLGSAKSRDLIANLFSSSPVADPHYVNTEEEELWVRTVDFTPEKSIGQCLTYLLELSCSRTGDDLNDLFQKLADFRLAAHPPLIQQLILEKGKSFATSQVLVPIVNAAPELKVPFDLLYKVNQLVQTSKLIGETLDLDFYSRLSGYPREEAKLMLETWGKRVIPCWDPVQEMIHRQRSNEVTNLSSRNPVSVKLAPGLSWVRRVLVTPTKVYCTGPEVDTSNRVTRHFSSYSDRFMRMSFVDENFEQMKSTSLSVPTKGGAQAGVDAERSPLYHRILAALKEGFVLGGHRFEFLAFSSSQLREQSVWMFASDATLTAASIRTWMGDFLTIRNVAKCAARMGQCFSSSTPTLEVHEHEVDQIPDVEREDEFGVSTYCFSDGIGKISKEFAKEVAKKYGAKKLQTGIVPSAFQIRYGGYKGVVAVDPLSKFKLSLRPSMRKFASKHVGLDILNTSRFLPSYLNRQIIMLLSTLGVKDSVFEQMQHRVVSQLDDMLKDADLARDFLQINHSGAMHTRLIELLASGFRPQIEPYVKMLLQAFRICQLSDLQKRSRILEPKGRVLMGCLDETKALSYGEIFLQVTPAPGRRKRLIEDGLEIFDKYPVGPTANGNEAHVVTGWVVVAKNPCLHPGDIRKLKAVNVPALRHMVDCLVFPQKGHRPHPNECSGSDLDGDLYFVSWNEDLIPPVTDDPMDYTSPGAVTLDHPVTIEEIQEFFVKYMVNDSLGVISNAHVVHADSQPAMARSIECRELAKLVSIAVDFPKTGVPAIIPQNLRPRKYPDFMEKDDKDTYRSERVLGKLFRQVRGATLEKIPSEVPKEDIVQAFDVNMVVRGYEEFIDIAKFHKNMYDRKLIGLMNQYGIETEAEAVSGNILNLARQHIKRRGDVIERIRDAVSSLIDEARQWFDRNVDELVDDDINAKASAWYYVTYHSDHIKVSTIGRREVHLLSFPWVVYDVLLHIKTLTDPSC</sequence>
<name>A0A8T0IEE7_CERPU</name>
<dbReference type="InterPro" id="IPR007855">
    <property type="entry name" value="RDRP"/>
</dbReference>
<proteinExistence type="inferred from homology"/>
<gene>
    <name evidence="11" type="ORF">KC19_3G034300</name>
</gene>
<dbReference type="InterPro" id="IPR058752">
    <property type="entry name" value="RDRP_C_head"/>
</dbReference>
<evidence type="ECO:0000256" key="2">
    <source>
        <dbReference type="ARBA" id="ARBA00022484"/>
    </source>
</evidence>
<dbReference type="SMART" id="SM00360">
    <property type="entry name" value="RRM"/>
    <property type="match status" value="1"/>
</dbReference>
<dbReference type="CDD" id="cd00590">
    <property type="entry name" value="RRM_SF"/>
    <property type="match status" value="1"/>
</dbReference>
<dbReference type="EMBL" id="CM026423">
    <property type="protein sequence ID" value="KAG0582100.1"/>
    <property type="molecule type" value="Genomic_DNA"/>
</dbReference>
<keyword evidence="4 9" id="KW-0548">Nucleotidyltransferase</keyword>
<keyword evidence="6 9" id="KW-0943">RNA-mediated gene silencing</keyword>
<dbReference type="PANTHER" id="PTHR23079">
    <property type="entry name" value="RNA-DEPENDENT RNA POLYMERASE"/>
    <property type="match status" value="1"/>
</dbReference>
<comment type="catalytic activity">
    <reaction evidence="7 9">
        <text>RNA(n) + a ribonucleoside 5'-triphosphate = RNA(n+1) + diphosphate</text>
        <dbReference type="Rhea" id="RHEA:21248"/>
        <dbReference type="Rhea" id="RHEA-COMP:14527"/>
        <dbReference type="Rhea" id="RHEA-COMP:17342"/>
        <dbReference type="ChEBI" id="CHEBI:33019"/>
        <dbReference type="ChEBI" id="CHEBI:61557"/>
        <dbReference type="ChEBI" id="CHEBI:140395"/>
        <dbReference type="EC" id="2.7.7.48"/>
    </reaction>
</comment>
<comment type="function">
    <text evidence="9">Probably involved in the RNA silencing pathway and required for the generation of small interfering RNAs (siRNAs).</text>
</comment>
<dbReference type="SUPFAM" id="SSF54928">
    <property type="entry name" value="RNA-binding domain, RBD"/>
    <property type="match status" value="1"/>
</dbReference>
<evidence type="ECO:0000256" key="9">
    <source>
        <dbReference type="RuleBase" id="RU363098"/>
    </source>
</evidence>
<dbReference type="Pfam" id="PF26252">
    <property type="entry name" value="RdRP_helical"/>
    <property type="match status" value="1"/>
</dbReference>
<dbReference type="InterPro" id="IPR057596">
    <property type="entry name" value="RDRP_core"/>
</dbReference>
<reference evidence="11" key="1">
    <citation type="submission" date="2020-06" db="EMBL/GenBank/DDBJ databases">
        <title>WGS assembly of Ceratodon purpureus strain R40.</title>
        <authorList>
            <person name="Carey S.B."/>
            <person name="Jenkins J."/>
            <person name="Shu S."/>
            <person name="Lovell J.T."/>
            <person name="Sreedasyam A."/>
            <person name="Maumus F."/>
            <person name="Tiley G.P."/>
            <person name="Fernandez-Pozo N."/>
            <person name="Barry K."/>
            <person name="Chen C."/>
            <person name="Wang M."/>
            <person name="Lipzen A."/>
            <person name="Daum C."/>
            <person name="Saski C.A."/>
            <person name="Payton A.C."/>
            <person name="Mcbreen J.C."/>
            <person name="Conrad R.E."/>
            <person name="Kollar L.M."/>
            <person name="Olsson S."/>
            <person name="Huttunen S."/>
            <person name="Landis J.B."/>
            <person name="Wickett N.J."/>
            <person name="Johnson M.G."/>
            <person name="Rensing S.A."/>
            <person name="Grimwood J."/>
            <person name="Schmutz J."/>
            <person name="Mcdaniel S.F."/>
        </authorList>
    </citation>
    <scope>NUCLEOTIDE SEQUENCE</scope>
    <source>
        <strain evidence="11">R40</strain>
    </source>
</reference>
<dbReference type="EC" id="2.7.7.48" evidence="9"/>
<dbReference type="InterPro" id="IPR057590">
    <property type="entry name" value="PH_RDR1/2-like"/>
</dbReference>
<dbReference type="Pfam" id="PF26250">
    <property type="entry name" value="RRM_RdRP1_2"/>
    <property type="match status" value="1"/>
</dbReference>
<dbReference type="InterPro" id="IPR058751">
    <property type="entry name" value="RDRP_helical"/>
</dbReference>
<dbReference type="Gene3D" id="3.30.70.330">
    <property type="match status" value="1"/>
</dbReference>
<dbReference type="InterPro" id="IPR035979">
    <property type="entry name" value="RBD_domain_sf"/>
</dbReference>
<keyword evidence="12" id="KW-1185">Reference proteome</keyword>
<keyword evidence="3 9" id="KW-0808">Transferase</keyword>
<protein>
    <recommendedName>
        <fullName evidence="9">RNA-dependent RNA polymerase</fullName>
        <ecNumber evidence="9">2.7.7.48</ecNumber>
    </recommendedName>
</protein>
<dbReference type="InterPro" id="IPR058763">
    <property type="entry name" value="RRM_RDR1/2-like"/>
</dbReference>
<dbReference type="GO" id="GO:0003723">
    <property type="term" value="F:RNA binding"/>
    <property type="evidence" value="ECO:0007669"/>
    <property type="project" value="UniProtKB-UniRule"/>
</dbReference>
<evidence type="ECO:0000256" key="3">
    <source>
        <dbReference type="ARBA" id="ARBA00022679"/>
    </source>
</evidence>
<comment type="similarity">
    <text evidence="1 9">Belongs to the RdRP family.</text>
</comment>
<dbReference type="InterPro" id="IPR000504">
    <property type="entry name" value="RRM_dom"/>
</dbReference>
<dbReference type="GO" id="GO:0030422">
    <property type="term" value="P:siRNA processing"/>
    <property type="evidence" value="ECO:0007669"/>
    <property type="project" value="TreeGrafter"/>
</dbReference>
<evidence type="ECO:0000256" key="4">
    <source>
        <dbReference type="ARBA" id="ARBA00022695"/>
    </source>
</evidence>
<accession>A0A8T0IEE7</accession>